<sequence length="260" mass="27709">MRTPRLIALDMDGTLLDGDGRVPDAFWPLLESARSRGVTLAPASGRQLASLQRMFPECDTFIAENGAVVVHGGEVVSTTALPLDAARNLIAALPDAPFPAHTVICAPEVAATLPLPPAIDAEVDKYYASRTTLAALGDHPTPVIKIALYVETDAERDALPWVREHAPELRAVVSGKHWLDIMHPDADKGHALEALADTLGIPLAQTSAFGDFLNDYGMLRAAGYAVAMENAHPDLKAIADEVIGSNGDEAVVDKLAQWLK</sequence>
<organism evidence="1 2">
    <name type="scientific">Corynebacterium haemomassiliense</name>
    <dbReference type="NCBI Taxonomy" id="2754726"/>
    <lineage>
        <taxon>Bacteria</taxon>
        <taxon>Bacillati</taxon>
        <taxon>Actinomycetota</taxon>
        <taxon>Actinomycetes</taxon>
        <taxon>Mycobacteriales</taxon>
        <taxon>Corynebacteriaceae</taxon>
        <taxon>Corynebacterium</taxon>
    </lineage>
</organism>
<dbReference type="AlphaFoldDB" id="A0A7W2E8U4"/>
<dbReference type="NCBIfam" id="TIGR00099">
    <property type="entry name" value="Cof-subfamily"/>
    <property type="match status" value="1"/>
</dbReference>
<dbReference type="SFLD" id="SFLDG01140">
    <property type="entry name" value="C2.B:_Phosphomannomutase_and_P"/>
    <property type="match status" value="1"/>
</dbReference>
<dbReference type="RefSeq" id="WP_181888048.1">
    <property type="nucleotide sequence ID" value="NZ_CP170998.1"/>
</dbReference>
<dbReference type="Proteomes" id="UP000523682">
    <property type="component" value="Unassembled WGS sequence"/>
</dbReference>
<accession>A0A7W2E8U4</accession>
<dbReference type="NCBIfam" id="TIGR01484">
    <property type="entry name" value="HAD-SF-IIB"/>
    <property type="match status" value="1"/>
</dbReference>
<dbReference type="InterPro" id="IPR000150">
    <property type="entry name" value="Cof"/>
</dbReference>
<dbReference type="InterPro" id="IPR006379">
    <property type="entry name" value="HAD-SF_hydro_IIB"/>
</dbReference>
<dbReference type="Gene3D" id="3.30.1240.10">
    <property type="match status" value="1"/>
</dbReference>
<evidence type="ECO:0000313" key="2">
    <source>
        <dbReference type="Proteomes" id="UP000523682"/>
    </source>
</evidence>
<dbReference type="GO" id="GO:0005829">
    <property type="term" value="C:cytosol"/>
    <property type="evidence" value="ECO:0007669"/>
    <property type="project" value="TreeGrafter"/>
</dbReference>
<dbReference type="Gene3D" id="3.40.50.1000">
    <property type="entry name" value="HAD superfamily/HAD-like"/>
    <property type="match status" value="1"/>
</dbReference>
<name>A0A7W2E8U4_9CORY</name>
<dbReference type="PANTHER" id="PTHR10000:SF8">
    <property type="entry name" value="HAD SUPERFAMILY HYDROLASE-LIKE, TYPE 3"/>
    <property type="match status" value="1"/>
</dbReference>
<reference evidence="1 2" key="1">
    <citation type="submission" date="2020-07" db="EMBL/GenBank/DDBJ databases">
        <title>Draft genome and description of Corynebacterium haemomassiliense strain Marseile-Q3615 sp. nov.</title>
        <authorList>
            <person name="Boxberger M."/>
            <person name="La Scola B."/>
        </authorList>
    </citation>
    <scope>NUCLEOTIDE SEQUENCE [LARGE SCALE GENOMIC DNA]</scope>
    <source>
        <strain evidence="1 2">Marseille-Q3615</strain>
    </source>
</reference>
<keyword evidence="2" id="KW-1185">Reference proteome</keyword>
<dbReference type="SFLD" id="SFLDS00003">
    <property type="entry name" value="Haloacid_Dehalogenase"/>
    <property type="match status" value="1"/>
</dbReference>
<protein>
    <submittedName>
        <fullName evidence="1">HAD family phosphatase</fullName>
    </submittedName>
</protein>
<dbReference type="GO" id="GO:0016791">
    <property type="term" value="F:phosphatase activity"/>
    <property type="evidence" value="ECO:0007669"/>
    <property type="project" value="TreeGrafter"/>
</dbReference>
<dbReference type="CDD" id="cd07518">
    <property type="entry name" value="HAD_YbiV-Like"/>
    <property type="match status" value="1"/>
</dbReference>
<comment type="caution">
    <text evidence="1">The sequence shown here is derived from an EMBL/GenBank/DDBJ whole genome shotgun (WGS) entry which is preliminary data.</text>
</comment>
<dbReference type="InterPro" id="IPR036412">
    <property type="entry name" value="HAD-like_sf"/>
</dbReference>
<dbReference type="PANTHER" id="PTHR10000">
    <property type="entry name" value="PHOSPHOSERINE PHOSPHATASE"/>
    <property type="match status" value="1"/>
</dbReference>
<dbReference type="EMBL" id="JACDTZ010000001">
    <property type="protein sequence ID" value="MBA5243270.1"/>
    <property type="molecule type" value="Genomic_DNA"/>
</dbReference>
<dbReference type="GO" id="GO:0000287">
    <property type="term" value="F:magnesium ion binding"/>
    <property type="evidence" value="ECO:0007669"/>
    <property type="project" value="TreeGrafter"/>
</dbReference>
<dbReference type="SUPFAM" id="SSF56784">
    <property type="entry name" value="HAD-like"/>
    <property type="match status" value="1"/>
</dbReference>
<dbReference type="Pfam" id="PF08282">
    <property type="entry name" value="Hydrolase_3"/>
    <property type="match status" value="1"/>
</dbReference>
<evidence type="ECO:0000313" key="1">
    <source>
        <dbReference type="EMBL" id="MBA5243270.1"/>
    </source>
</evidence>
<proteinExistence type="predicted"/>
<gene>
    <name evidence="1" type="ORF">H0193_00295</name>
</gene>
<dbReference type="InterPro" id="IPR023214">
    <property type="entry name" value="HAD_sf"/>
</dbReference>